<protein>
    <submittedName>
        <fullName evidence="1">DUF2515 domain-containing protein</fullName>
    </submittedName>
</protein>
<dbReference type="Pfam" id="PF10720">
    <property type="entry name" value="DUF2515"/>
    <property type="match status" value="1"/>
</dbReference>
<name>A0A4U0F5D5_9BACL</name>
<evidence type="ECO:0000313" key="1">
    <source>
        <dbReference type="EMBL" id="TJY39806.1"/>
    </source>
</evidence>
<accession>A0A4U0F5D5</accession>
<organism evidence="1 2">
    <name type="scientific">Cohnella pontilimi</name>
    <dbReference type="NCBI Taxonomy" id="2564100"/>
    <lineage>
        <taxon>Bacteria</taxon>
        <taxon>Bacillati</taxon>
        <taxon>Bacillota</taxon>
        <taxon>Bacilli</taxon>
        <taxon>Bacillales</taxon>
        <taxon>Paenibacillaceae</taxon>
        <taxon>Cohnella</taxon>
    </lineage>
</organism>
<comment type="caution">
    <text evidence="1">The sequence shown here is derived from an EMBL/GenBank/DDBJ whole genome shotgun (WGS) entry which is preliminary data.</text>
</comment>
<dbReference type="OrthoDB" id="2690514at2"/>
<reference evidence="1 2" key="1">
    <citation type="submission" date="2019-04" db="EMBL/GenBank/DDBJ databases">
        <title>Cohnella sp. nov., isolated from soil.</title>
        <authorList>
            <person name="Kim W."/>
        </authorList>
    </citation>
    <scope>NUCLEOTIDE SEQUENCE [LARGE SCALE GENOMIC DNA]</scope>
    <source>
        <strain evidence="1 2">CAU 1483</strain>
    </source>
</reference>
<keyword evidence="2" id="KW-1185">Reference proteome</keyword>
<sequence>MRMAYLLKKLAEGVWRKATVYWRSAVMSGSPRQLTWHREVVQELAAAWKEQKERKCDGPFSFTHARERIICEHIRKETTVWNRNNVTRTQAYWNVYREFPELHWALLAHLVSRNGGWCMTDLQGQWLPKLLGGDLREKHFQLLECCNALIFRDAYPQLKLYAESRRTGKSLLHLLPYFEVSAFMLPLWQRFWKHTESALLTVALIINEQNVIQGPIIEGSCSDVLESLSFRSQPLLQTNQIVFPLLPPSREPGHAPLRLAGRIIERFENLHERIAFGKELYAILFGYPKILSGAESFAGLVAHTGSRADYWPQRFDPRRIKTGGTPRKRRHSAGELWYSPPLEAAWPDQPLPETAPPDWFTAPDAVLPYLNEPRPPKILDMTFEHLHGQRKLQVAAEAANLTRSP</sequence>
<dbReference type="InterPro" id="IPR019658">
    <property type="entry name" value="DUF2515"/>
</dbReference>
<dbReference type="AlphaFoldDB" id="A0A4U0F5D5"/>
<evidence type="ECO:0000313" key="2">
    <source>
        <dbReference type="Proteomes" id="UP000309673"/>
    </source>
</evidence>
<dbReference type="Proteomes" id="UP000309673">
    <property type="component" value="Unassembled WGS sequence"/>
</dbReference>
<proteinExistence type="predicted"/>
<gene>
    <name evidence="1" type="ORF">E5161_17845</name>
</gene>
<dbReference type="EMBL" id="SUPK01000009">
    <property type="protein sequence ID" value="TJY39806.1"/>
    <property type="molecule type" value="Genomic_DNA"/>
</dbReference>